<feature type="domain" description="Thioredoxin" evidence="1">
    <location>
        <begin position="242"/>
        <end position="402"/>
    </location>
</feature>
<evidence type="ECO:0000259" key="1">
    <source>
        <dbReference type="PROSITE" id="PS51352"/>
    </source>
</evidence>
<dbReference type="CDD" id="cd02966">
    <property type="entry name" value="TlpA_like_family"/>
    <property type="match status" value="1"/>
</dbReference>
<protein>
    <submittedName>
        <fullName evidence="2">TlpA family protein disulfide reductase</fullName>
    </submittedName>
</protein>
<dbReference type="GO" id="GO:0016491">
    <property type="term" value="F:oxidoreductase activity"/>
    <property type="evidence" value="ECO:0007669"/>
    <property type="project" value="InterPro"/>
</dbReference>
<accession>A0A8J6TS89</accession>
<dbReference type="Proteomes" id="UP000652681">
    <property type="component" value="Unassembled WGS sequence"/>
</dbReference>
<reference evidence="2" key="1">
    <citation type="submission" date="2020-09" db="EMBL/GenBank/DDBJ databases">
        <title>Taishania pollutisoli gen. nov., sp. nov., Isolated from Tetrabromobisphenol A-Contaminated Soil.</title>
        <authorList>
            <person name="Chen Q."/>
        </authorList>
    </citation>
    <scope>NUCLEOTIDE SEQUENCE</scope>
    <source>
        <strain evidence="2">CZZ-1</strain>
    </source>
</reference>
<dbReference type="InterPro" id="IPR013766">
    <property type="entry name" value="Thioredoxin_domain"/>
</dbReference>
<dbReference type="InterPro" id="IPR013740">
    <property type="entry name" value="Redoxin"/>
</dbReference>
<dbReference type="EMBL" id="JACVEL010000003">
    <property type="protein sequence ID" value="MBC9811917.1"/>
    <property type="molecule type" value="Genomic_DNA"/>
</dbReference>
<dbReference type="InterPro" id="IPR036249">
    <property type="entry name" value="Thioredoxin-like_sf"/>
</dbReference>
<dbReference type="RefSeq" id="WP_163490329.1">
    <property type="nucleotide sequence ID" value="NZ_JACVEL010000003.1"/>
</dbReference>
<evidence type="ECO:0000313" key="3">
    <source>
        <dbReference type="Proteomes" id="UP000652681"/>
    </source>
</evidence>
<comment type="caution">
    <text evidence="2">The sequence shown here is derived from an EMBL/GenBank/DDBJ whole genome shotgun (WGS) entry which is preliminary data.</text>
</comment>
<dbReference type="AlphaFoldDB" id="A0A8J6TS89"/>
<organism evidence="2 3">
    <name type="scientific">Taishania pollutisoli</name>
    <dbReference type="NCBI Taxonomy" id="2766479"/>
    <lineage>
        <taxon>Bacteria</taxon>
        <taxon>Pseudomonadati</taxon>
        <taxon>Bacteroidota</taxon>
        <taxon>Flavobacteriia</taxon>
        <taxon>Flavobacteriales</taxon>
        <taxon>Crocinitomicaceae</taxon>
        <taxon>Taishania</taxon>
    </lineage>
</organism>
<dbReference type="PANTHER" id="PTHR42852">
    <property type="entry name" value="THIOL:DISULFIDE INTERCHANGE PROTEIN DSBE"/>
    <property type="match status" value="1"/>
</dbReference>
<dbReference type="Pfam" id="PF08534">
    <property type="entry name" value="Redoxin"/>
    <property type="match status" value="1"/>
</dbReference>
<gene>
    <name evidence="2" type="ORF">H9Y05_05445</name>
</gene>
<name>A0A8J6TS89_9FLAO</name>
<dbReference type="InterPro" id="IPR050553">
    <property type="entry name" value="Thioredoxin_ResA/DsbE_sf"/>
</dbReference>
<dbReference type="SUPFAM" id="SSF52833">
    <property type="entry name" value="Thioredoxin-like"/>
    <property type="match status" value="1"/>
</dbReference>
<dbReference type="Gene3D" id="3.40.30.10">
    <property type="entry name" value="Glutaredoxin"/>
    <property type="match status" value="1"/>
</dbReference>
<proteinExistence type="predicted"/>
<keyword evidence="3" id="KW-1185">Reference proteome</keyword>
<sequence>MKLLLPLFIALFTGFCALSQKIPVLKKGRWVGCLELSADDHLFFELELHRKDNTYSFTVLNGKEKVPMNRPYVEKDSIHIFFTNFNSELVFRVKNKNSVEGKWVNHLKTNYSIPFWASLSNSSIFPVADTESPADFSGKWKAVFSPGEKAFDAIGVFDQKGNSLTGTFLTETGDYRFLSGNTEGQQMYLSGFDGSHAFLFKGKLTADGTIDGRFLSGKHYKTNWQAERNEVFELRHPDSLTRLVGDPNDLSLQFKHLDGTTFSYPNDQLNGKVVIIQILGTWCGNCMDETAYFKELHKKYNEKGLEIISVGYELGEDFDDFARHLSNYKKRFDLKHTIVVGGSANKSSAKNDFGFLSDFTSFPTSIFIDRSGKVVRIHTGFSGPSTGKYYTDYKEKTEQLIELLINE</sequence>
<dbReference type="PROSITE" id="PS51352">
    <property type="entry name" value="THIOREDOXIN_2"/>
    <property type="match status" value="1"/>
</dbReference>
<evidence type="ECO:0000313" key="2">
    <source>
        <dbReference type="EMBL" id="MBC9811917.1"/>
    </source>
</evidence>
<dbReference type="PANTHER" id="PTHR42852:SF13">
    <property type="entry name" value="PROTEIN DIPZ"/>
    <property type="match status" value="1"/>
</dbReference>